<feature type="non-terminal residue" evidence="2">
    <location>
        <position position="1"/>
    </location>
</feature>
<protein>
    <submittedName>
        <fullName evidence="2">Uncharacterized protein</fullName>
    </submittedName>
</protein>
<feature type="region of interest" description="Disordered" evidence="1">
    <location>
        <begin position="16"/>
        <end position="36"/>
    </location>
</feature>
<dbReference type="EMBL" id="CADCVJ010000182">
    <property type="protein sequence ID" value="CAA9483206.1"/>
    <property type="molecule type" value="Genomic_DNA"/>
</dbReference>
<dbReference type="AlphaFoldDB" id="A0A6J4S4A1"/>
<sequence>DPDRLLPAVLRAVLRRADGSRASRAQQEPDRDRGRL</sequence>
<evidence type="ECO:0000256" key="1">
    <source>
        <dbReference type="SAM" id="MobiDB-lite"/>
    </source>
</evidence>
<organism evidence="2">
    <name type="scientific">uncultured Solirubrobacteraceae bacterium</name>
    <dbReference type="NCBI Taxonomy" id="1162706"/>
    <lineage>
        <taxon>Bacteria</taxon>
        <taxon>Bacillati</taxon>
        <taxon>Actinomycetota</taxon>
        <taxon>Thermoleophilia</taxon>
        <taxon>Solirubrobacterales</taxon>
        <taxon>Solirubrobacteraceae</taxon>
        <taxon>environmental samples</taxon>
    </lineage>
</organism>
<evidence type="ECO:0000313" key="2">
    <source>
        <dbReference type="EMBL" id="CAA9483206.1"/>
    </source>
</evidence>
<accession>A0A6J4S4A1</accession>
<name>A0A6J4S4A1_9ACTN</name>
<gene>
    <name evidence="2" type="ORF">AVDCRST_MAG38-2153</name>
</gene>
<feature type="non-terminal residue" evidence="2">
    <location>
        <position position="36"/>
    </location>
</feature>
<proteinExistence type="predicted"/>
<reference evidence="2" key="1">
    <citation type="submission" date="2020-02" db="EMBL/GenBank/DDBJ databases">
        <authorList>
            <person name="Meier V. D."/>
        </authorList>
    </citation>
    <scope>NUCLEOTIDE SEQUENCE</scope>
    <source>
        <strain evidence="2">AVDCRST_MAG38</strain>
    </source>
</reference>